<dbReference type="PROSITE" id="PS51257">
    <property type="entry name" value="PROKAR_LIPOPROTEIN"/>
    <property type="match status" value="1"/>
</dbReference>
<dbReference type="STRING" id="87626.PTD2_22257"/>
<organism evidence="1 2">
    <name type="scientific">Pseudoalteromonas tunicata D2</name>
    <dbReference type="NCBI Taxonomy" id="87626"/>
    <lineage>
        <taxon>Bacteria</taxon>
        <taxon>Pseudomonadati</taxon>
        <taxon>Pseudomonadota</taxon>
        <taxon>Gammaproteobacteria</taxon>
        <taxon>Alteromonadales</taxon>
        <taxon>Pseudoalteromonadaceae</taxon>
        <taxon>Pseudoalteromonas</taxon>
    </lineage>
</organism>
<protein>
    <submittedName>
        <fullName evidence="1">Uncharacterized protein</fullName>
    </submittedName>
</protein>
<dbReference type="AlphaFoldDB" id="A4CB27"/>
<dbReference type="HOGENOM" id="CLU_1204000_0_0_6"/>
<keyword evidence="2" id="KW-1185">Reference proteome</keyword>
<dbReference type="Proteomes" id="UP000006201">
    <property type="component" value="Unassembled WGS sequence"/>
</dbReference>
<comment type="caution">
    <text evidence="1">The sequence shown here is derived from an EMBL/GenBank/DDBJ whole genome shotgun (WGS) entry which is preliminary data.</text>
</comment>
<dbReference type="EMBL" id="AAOH01000004">
    <property type="protein sequence ID" value="EAR28585.1"/>
    <property type="molecule type" value="Genomic_DNA"/>
</dbReference>
<dbReference type="RefSeq" id="WP_009840412.1">
    <property type="nucleotide sequence ID" value="NZ_CH959301.1"/>
</dbReference>
<evidence type="ECO:0000313" key="1">
    <source>
        <dbReference type="EMBL" id="EAR28585.1"/>
    </source>
</evidence>
<proteinExistence type="predicted"/>
<accession>A4CB27</accession>
<sequence length="230" mass="25760">MKHIKLLFITTLLVLLGGCKSTTSVSDKNVKVNESRIDYLSIGEWHLGDKRELIQSLSTLPNLKPVSVTGGLETSEAIFNNEKKNISFVFEQNELVYSQVWMYEGNNIEEAAVEFANLYQYFEDNLGGGSLKGFDASGGFNAGLIKNAVLELYRNVKTSVEKTNLDQEQKMAFTINLDLIPNIQPRKNKLHGSFIYSGEHDLFLVFLFEDLPNSGDRSSKNHVSLDAVES</sequence>
<reference evidence="1 2" key="1">
    <citation type="submission" date="2006-02" db="EMBL/GenBank/DDBJ databases">
        <authorList>
            <person name="Moran M.A."/>
            <person name="Kjelleberg S."/>
            <person name="Egan S."/>
            <person name="Saunders N."/>
            <person name="Thomas T."/>
            <person name="Ferriera S."/>
            <person name="Johnson J."/>
            <person name="Kravitz S."/>
            <person name="Halpern A."/>
            <person name="Remington K."/>
            <person name="Beeson K."/>
            <person name="Tran B."/>
            <person name="Rogers Y.-H."/>
            <person name="Friedman R."/>
            <person name="Venter J.C."/>
        </authorList>
    </citation>
    <scope>NUCLEOTIDE SEQUENCE [LARGE SCALE GENOMIC DNA]</scope>
    <source>
        <strain evidence="1 2">D2</strain>
    </source>
</reference>
<evidence type="ECO:0000313" key="2">
    <source>
        <dbReference type="Proteomes" id="UP000006201"/>
    </source>
</evidence>
<name>A4CB27_9GAMM</name>
<gene>
    <name evidence="1" type="ORF">PTD2_22257</name>
</gene>